<keyword evidence="4" id="KW-1185">Reference proteome</keyword>
<dbReference type="AlphaFoldDB" id="A0A4P1RQA9"/>
<dbReference type="KEGG" id="lang:109342784"/>
<dbReference type="PANTHER" id="PTHR33270:SF46">
    <property type="match status" value="1"/>
</dbReference>
<reference evidence="3 4" key="1">
    <citation type="journal article" date="2017" name="Plant Biotechnol. J.">
        <title>A comprehensive draft genome sequence for lupin (Lupinus angustifolius), an emerging health food: insights into plant-microbe interactions and legume evolution.</title>
        <authorList>
            <person name="Hane J.K."/>
            <person name="Ming Y."/>
            <person name="Kamphuis L.G."/>
            <person name="Nelson M.N."/>
            <person name="Garg G."/>
            <person name="Atkins C.A."/>
            <person name="Bayer P.E."/>
            <person name="Bravo A."/>
            <person name="Bringans S."/>
            <person name="Cannon S."/>
            <person name="Edwards D."/>
            <person name="Foley R."/>
            <person name="Gao L.L."/>
            <person name="Harrison M.J."/>
            <person name="Huang W."/>
            <person name="Hurgobin B."/>
            <person name="Li S."/>
            <person name="Liu C.W."/>
            <person name="McGrath A."/>
            <person name="Morahan G."/>
            <person name="Murray J."/>
            <person name="Weller J."/>
            <person name="Jian J."/>
            <person name="Singh K.B."/>
        </authorList>
    </citation>
    <scope>NUCLEOTIDE SEQUENCE [LARGE SCALE GENOMIC DNA]</scope>
    <source>
        <strain evidence="4">cv. Tanjil</strain>
        <tissue evidence="3">Whole plant</tissue>
    </source>
</reference>
<feature type="compositionally biased region" description="Basic residues" evidence="1">
    <location>
        <begin position="1"/>
        <end position="11"/>
    </location>
</feature>
<dbReference type="EMBL" id="CM007363">
    <property type="protein sequence ID" value="OIW15804.1"/>
    <property type="molecule type" value="Genomic_DNA"/>
</dbReference>
<evidence type="ECO:0000313" key="4">
    <source>
        <dbReference type="Proteomes" id="UP000188354"/>
    </source>
</evidence>
<dbReference type="Pfam" id="PF23156">
    <property type="entry name" value="DUF7054"/>
    <property type="match status" value="1"/>
</dbReference>
<name>A0A4P1RQA9_LUPAN</name>
<sequence>MPSYKSHHRNNGRLSEKPSSFHGENAMSAAQLRRPKTVPDLLSYGNKYDAAVVPEGLPRQPSKVLLKVTMLGSLVPVQVLMRPESVVGDLVTATLRQYVKEGRRPILGSMKASDFDLHYSQFSLESLDKEEKVIELGSRNFFLCPRKPASAVEGGGGGGGCGREGSLTKPFASCANEVSKVSHGGDRGVALVGWFKLMHFMLP</sequence>
<organism evidence="3 4">
    <name type="scientific">Lupinus angustifolius</name>
    <name type="common">Narrow-leaved blue lupine</name>
    <dbReference type="NCBI Taxonomy" id="3871"/>
    <lineage>
        <taxon>Eukaryota</taxon>
        <taxon>Viridiplantae</taxon>
        <taxon>Streptophyta</taxon>
        <taxon>Embryophyta</taxon>
        <taxon>Tracheophyta</taxon>
        <taxon>Spermatophyta</taxon>
        <taxon>Magnoliopsida</taxon>
        <taxon>eudicotyledons</taxon>
        <taxon>Gunneridae</taxon>
        <taxon>Pentapetalae</taxon>
        <taxon>rosids</taxon>
        <taxon>fabids</taxon>
        <taxon>Fabales</taxon>
        <taxon>Fabaceae</taxon>
        <taxon>Papilionoideae</taxon>
        <taxon>50 kb inversion clade</taxon>
        <taxon>genistoids sensu lato</taxon>
        <taxon>core genistoids</taxon>
        <taxon>Genisteae</taxon>
        <taxon>Lupinus</taxon>
    </lineage>
</organism>
<dbReference type="STRING" id="3871.A0A4P1RQA9"/>
<accession>A0A4P1RQA9</accession>
<dbReference type="PANTHER" id="PTHR33270">
    <property type="entry name" value="BNAC05G50380D PROTEIN"/>
    <property type="match status" value="1"/>
</dbReference>
<proteinExistence type="predicted"/>
<evidence type="ECO:0000256" key="1">
    <source>
        <dbReference type="SAM" id="MobiDB-lite"/>
    </source>
</evidence>
<dbReference type="InterPro" id="IPR055482">
    <property type="entry name" value="DUF7054"/>
</dbReference>
<evidence type="ECO:0000313" key="3">
    <source>
        <dbReference type="EMBL" id="OIW15804.1"/>
    </source>
</evidence>
<dbReference type="OrthoDB" id="651546at2759"/>
<dbReference type="Gramene" id="OIW15804">
    <property type="protein sequence ID" value="OIW15804"/>
    <property type="gene ID" value="TanjilG_04339"/>
</dbReference>
<gene>
    <name evidence="3" type="ORF">TanjilG_04339</name>
</gene>
<dbReference type="InterPro" id="IPR040358">
    <property type="entry name" value="At4g22758-like"/>
</dbReference>
<evidence type="ECO:0000259" key="2">
    <source>
        <dbReference type="Pfam" id="PF23156"/>
    </source>
</evidence>
<feature type="domain" description="DUF7054" evidence="2">
    <location>
        <begin position="61"/>
        <end position="144"/>
    </location>
</feature>
<dbReference type="Proteomes" id="UP000188354">
    <property type="component" value="Chromosome LG03"/>
</dbReference>
<protein>
    <recommendedName>
        <fullName evidence="2">DUF7054 domain-containing protein</fullName>
    </recommendedName>
</protein>
<feature type="region of interest" description="Disordered" evidence="1">
    <location>
        <begin position="1"/>
        <end position="32"/>
    </location>
</feature>